<name>A0A023B9K4_GRENI</name>
<evidence type="ECO:0000313" key="1">
    <source>
        <dbReference type="EMBL" id="EZG72880.1"/>
    </source>
</evidence>
<dbReference type="RefSeq" id="XP_011129739.1">
    <property type="nucleotide sequence ID" value="XM_011131437.1"/>
</dbReference>
<dbReference type="AlphaFoldDB" id="A0A023B9K4"/>
<organism evidence="1 2">
    <name type="scientific">Gregarina niphandrodes</name>
    <name type="common">Septate eugregarine</name>
    <dbReference type="NCBI Taxonomy" id="110365"/>
    <lineage>
        <taxon>Eukaryota</taxon>
        <taxon>Sar</taxon>
        <taxon>Alveolata</taxon>
        <taxon>Apicomplexa</taxon>
        <taxon>Conoidasida</taxon>
        <taxon>Gregarinasina</taxon>
        <taxon>Eugregarinorida</taxon>
        <taxon>Gregarinidae</taxon>
        <taxon>Gregarina</taxon>
    </lineage>
</organism>
<keyword evidence="2" id="KW-1185">Reference proteome</keyword>
<proteinExistence type="predicted"/>
<accession>A0A023B9K4</accession>
<gene>
    <name evidence="1" type="ORF">GNI_050390</name>
</gene>
<reference evidence="1" key="1">
    <citation type="submission" date="2013-12" db="EMBL/GenBank/DDBJ databases">
        <authorList>
            <person name="Omoto C.K."/>
            <person name="Sibley D."/>
            <person name="Venepally P."/>
            <person name="Hadjithomas M."/>
            <person name="Karamycheva S."/>
            <person name="Brunk B."/>
            <person name="Roos D."/>
            <person name="Caler E."/>
            <person name="Lorenzi H."/>
        </authorList>
    </citation>
    <scope>NUCLEOTIDE SEQUENCE</scope>
</reference>
<comment type="caution">
    <text evidence="1">The sequence shown here is derived from an EMBL/GenBank/DDBJ whole genome shotgun (WGS) entry which is preliminary data.</text>
</comment>
<protein>
    <submittedName>
        <fullName evidence="1">Uncharacterized protein</fullName>
    </submittedName>
</protein>
<dbReference type="GeneID" id="22911861"/>
<evidence type="ECO:0000313" key="2">
    <source>
        <dbReference type="Proteomes" id="UP000019763"/>
    </source>
</evidence>
<dbReference type="Proteomes" id="UP000019763">
    <property type="component" value="Unassembled WGS sequence"/>
</dbReference>
<sequence>MDRVVSHAVQHPYTTCLSYGLDSGETIPVCHHELVGASAVLAQAMTKAYAKKKSTSIDALYVLPANNAIGVDLEHNLVVNSLKGDAKVTPVDDDVIAKVKEVSRSKVYDLEDSLNLVEGGCLFSD</sequence>
<dbReference type="EMBL" id="AFNH02000386">
    <property type="protein sequence ID" value="EZG72880.1"/>
    <property type="molecule type" value="Genomic_DNA"/>
</dbReference>
<dbReference type="VEuPathDB" id="CryptoDB:GNI_050390"/>